<reference evidence="6 7" key="1">
    <citation type="submission" date="2016-11" db="EMBL/GenBank/DDBJ databases">
        <authorList>
            <person name="Jaros S."/>
            <person name="Januszkiewicz K."/>
            <person name="Wedrychowicz H."/>
        </authorList>
    </citation>
    <scope>NUCLEOTIDE SEQUENCE [LARGE SCALE GENOMIC DNA]</scope>
    <source>
        <strain evidence="6 7">DSM 15212</strain>
    </source>
</reference>
<evidence type="ECO:0000256" key="4">
    <source>
        <dbReference type="ARBA" id="ARBA00023136"/>
    </source>
</evidence>
<keyword evidence="3 5" id="KW-1133">Transmembrane helix</keyword>
<feature type="transmembrane region" description="Helical" evidence="5">
    <location>
        <begin position="119"/>
        <end position="140"/>
    </location>
</feature>
<evidence type="ECO:0000313" key="7">
    <source>
        <dbReference type="Proteomes" id="UP000184465"/>
    </source>
</evidence>
<name>A0A1M6NDL9_PARC5</name>
<dbReference type="OrthoDB" id="1952171at2"/>
<dbReference type="PANTHER" id="PTHR37306:SF1">
    <property type="entry name" value="COLICIN V PRODUCTION PROTEIN"/>
    <property type="match status" value="1"/>
</dbReference>
<feature type="transmembrane region" description="Helical" evidence="5">
    <location>
        <begin position="176"/>
        <end position="198"/>
    </location>
</feature>
<evidence type="ECO:0000256" key="5">
    <source>
        <dbReference type="SAM" id="Phobius"/>
    </source>
</evidence>
<dbReference type="Pfam" id="PF02674">
    <property type="entry name" value="Colicin_V"/>
    <property type="match status" value="2"/>
</dbReference>
<feature type="transmembrane region" description="Helical" evidence="5">
    <location>
        <begin position="7"/>
        <end position="28"/>
    </location>
</feature>
<keyword evidence="4 5" id="KW-0472">Membrane</keyword>
<feature type="transmembrane region" description="Helical" evidence="5">
    <location>
        <begin position="34"/>
        <end position="53"/>
    </location>
</feature>
<dbReference type="Proteomes" id="UP000184465">
    <property type="component" value="Unassembled WGS sequence"/>
</dbReference>
<feature type="transmembrane region" description="Helical" evidence="5">
    <location>
        <begin position="146"/>
        <end position="164"/>
    </location>
</feature>
<accession>A0A1M6NDL9</accession>
<dbReference type="PANTHER" id="PTHR37306">
    <property type="entry name" value="COLICIN V PRODUCTION PROTEIN"/>
    <property type="match status" value="1"/>
</dbReference>
<evidence type="ECO:0000313" key="6">
    <source>
        <dbReference type="EMBL" id="SHJ93807.1"/>
    </source>
</evidence>
<gene>
    <name evidence="6" type="ORF">SAMN02745912_01695</name>
</gene>
<dbReference type="GO" id="GO:0016020">
    <property type="term" value="C:membrane"/>
    <property type="evidence" value="ECO:0007669"/>
    <property type="project" value="UniProtKB-SubCell"/>
</dbReference>
<evidence type="ECO:0000256" key="2">
    <source>
        <dbReference type="ARBA" id="ARBA00022692"/>
    </source>
</evidence>
<dbReference type="GO" id="GO:0009403">
    <property type="term" value="P:toxin biosynthetic process"/>
    <property type="evidence" value="ECO:0007669"/>
    <property type="project" value="InterPro"/>
</dbReference>
<keyword evidence="2 5" id="KW-0812">Transmembrane</keyword>
<protein>
    <submittedName>
        <fullName evidence="6">Colicin V production protein</fullName>
    </submittedName>
</protein>
<dbReference type="STRING" id="1121301.SAMN02745912_01695"/>
<evidence type="ECO:0000256" key="1">
    <source>
        <dbReference type="ARBA" id="ARBA00004141"/>
    </source>
</evidence>
<organism evidence="6 7">
    <name type="scientific">Paramaledivibacter caminithermalis (strain DSM 15212 / CIP 107654 / DViRD3)</name>
    <name type="common">Clostridium caminithermale</name>
    <dbReference type="NCBI Taxonomy" id="1121301"/>
    <lineage>
        <taxon>Bacteria</taxon>
        <taxon>Bacillati</taxon>
        <taxon>Bacillota</taxon>
        <taxon>Clostridia</taxon>
        <taxon>Peptostreptococcales</taxon>
        <taxon>Caminicellaceae</taxon>
        <taxon>Paramaledivibacter</taxon>
    </lineage>
</organism>
<sequence>MNWMDICVIIIIVVSSLKGLSIGLILSFFNMASYIAAGIIAKIYYSSLAVFIVENTNWFYKIQKFALKNMNFLAVSNLQGEEVSKENIFEIMNLPKVFQKLFMKSEVFTNYSEGVINNINVYISGLIARVIIALLSIIVIFIISKIALNILGVVLNGIASLPIIKQFNGLGGLIFGFIKGVMVVFIFAAIMVPIASVFPNSSLISALNDSSIAKSFYDHNILLYMLKSIIGSGDSQMINSF</sequence>
<keyword evidence="7" id="KW-1185">Reference proteome</keyword>
<dbReference type="InterPro" id="IPR003825">
    <property type="entry name" value="Colicin-V_CvpA"/>
</dbReference>
<dbReference type="EMBL" id="FRAG01000016">
    <property type="protein sequence ID" value="SHJ93807.1"/>
    <property type="molecule type" value="Genomic_DNA"/>
</dbReference>
<proteinExistence type="predicted"/>
<comment type="subcellular location">
    <subcellularLocation>
        <location evidence="1">Membrane</location>
        <topology evidence="1">Multi-pass membrane protein</topology>
    </subcellularLocation>
</comment>
<dbReference type="AlphaFoldDB" id="A0A1M6NDL9"/>
<evidence type="ECO:0000256" key="3">
    <source>
        <dbReference type="ARBA" id="ARBA00022989"/>
    </source>
</evidence>